<accession>A2Q2J2</accession>
<dbReference type="AlphaFoldDB" id="A2Q2J2"/>
<dbReference type="PANTHER" id="PTHR28498">
    <property type="entry name" value="ZINC FINGER SWIM DOMAIN-CONTAINING PROTEIN 7"/>
    <property type="match status" value="1"/>
</dbReference>
<reference evidence="2" key="2">
    <citation type="submission" date="2007-03" db="EMBL/GenBank/DDBJ databases">
        <authorList>
            <consortium name="The International Medicago Genome Annotation Group"/>
        </authorList>
    </citation>
    <scope>NUCLEOTIDE SEQUENCE</scope>
</reference>
<protein>
    <recommendedName>
        <fullName evidence="3">Transmembrane protein</fullName>
    </recommendedName>
</protein>
<dbReference type="PANTHER" id="PTHR28498:SF1">
    <property type="entry name" value="ZINC FINGER SWIM DOMAIN-CONTAINING PROTEIN 7"/>
    <property type="match status" value="1"/>
</dbReference>
<dbReference type="EMBL" id="AC150891">
    <property type="protein sequence ID" value="ABN06128.1"/>
    <property type="molecule type" value="Genomic_DNA"/>
</dbReference>
<keyword evidence="1" id="KW-0472">Membrane</keyword>
<evidence type="ECO:0000256" key="1">
    <source>
        <dbReference type="SAM" id="Phobius"/>
    </source>
</evidence>
<evidence type="ECO:0008006" key="3">
    <source>
        <dbReference type="Google" id="ProtNLM"/>
    </source>
</evidence>
<organism evidence="2">
    <name type="scientific">Medicago truncatula</name>
    <name type="common">Barrel medic</name>
    <name type="synonym">Medicago tribuloides</name>
    <dbReference type="NCBI Taxonomy" id="3880"/>
    <lineage>
        <taxon>Eukaryota</taxon>
        <taxon>Viridiplantae</taxon>
        <taxon>Streptophyta</taxon>
        <taxon>Embryophyta</taxon>
        <taxon>Tracheophyta</taxon>
        <taxon>Spermatophyta</taxon>
        <taxon>Magnoliopsida</taxon>
        <taxon>eudicotyledons</taxon>
        <taxon>Gunneridae</taxon>
        <taxon>Pentapetalae</taxon>
        <taxon>rosids</taxon>
        <taxon>fabids</taxon>
        <taxon>Fabales</taxon>
        <taxon>Fabaceae</taxon>
        <taxon>Papilionoideae</taxon>
        <taxon>50 kb inversion clade</taxon>
        <taxon>NPAAA clade</taxon>
        <taxon>Hologalegina</taxon>
        <taxon>IRL clade</taxon>
        <taxon>Trifolieae</taxon>
        <taxon>Medicago</taxon>
    </lineage>
</organism>
<feature type="transmembrane region" description="Helical" evidence="1">
    <location>
        <begin position="56"/>
        <end position="73"/>
    </location>
</feature>
<sequence length="115" mass="13443">MSASNLATDGVWKQIESTQTRNPRKKDQYIYFSENFCACYSFFYDVVNTGEQLRPYTYLLPVISSDILIILLLKYTINVHFVRVCRCKHQLSTRLAASLGLYVEVKYLMRKLSKI</sequence>
<keyword evidence="1" id="KW-1133">Transmembrane helix</keyword>
<proteinExistence type="predicted"/>
<name>A2Q2J2_MEDTR</name>
<evidence type="ECO:0000313" key="2">
    <source>
        <dbReference type="EMBL" id="ABN06128.1"/>
    </source>
</evidence>
<gene>
    <name evidence="2" type="ORF">MtrDRAFT_AC150891g60v2</name>
</gene>
<reference evidence="2" key="1">
    <citation type="submission" date="2005-04" db="EMBL/GenBank/DDBJ databases">
        <authorList>
            <person name="Town C.D."/>
        </authorList>
    </citation>
    <scope>NUCLEOTIDE SEQUENCE</scope>
</reference>
<keyword evidence="1" id="KW-0812">Transmembrane</keyword>